<dbReference type="GO" id="GO:0005829">
    <property type="term" value="C:cytosol"/>
    <property type="evidence" value="ECO:0007669"/>
    <property type="project" value="TreeGrafter"/>
</dbReference>
<protein>
    <recommendedName>
        <fullName evidence="11 13">Glycerol-3-phosphate dehydrogenase [NAD(P)+]</fullName>
        <ecNumber evidence="10 13">1.1.1.94</ecNumber>
    </recommendedName>
    <alternativeName>
        <fullName evidence="13">NAD(P)(+)-dependent glycerol-3-phosphate dehydrogenase</fullName>
    </alternativeName>
    <alternativeName>
        <fullName evidence="12 13">NAD(P)H-dependent dihydroxyacetone-phosphate reductase</fullName>
    </alternativeName>
</protein>
<dbReference type="RefSeq" id="WP_096466605.1">
    <property type="nucleotide sequence ID" value="NZ_AP017312.1"/>
</dbReference>
<dbReference type="InterPro" id="IPR006168">
    <property type="entry name" value="G3P_DH_NAD-dep"/>
</dbReference>
<feature type="binding site" evidence="13">
    <location>
        <position position="140"/>
    </location>
    <ligand>
        <name>sn-glycerol 3-phosphate</name>
        <dbReference type="ChEBI" id="CHEBI:57597"/>
    </ligand>
</feature>
<feature type="binding site" evidence="13">
    <location>
        <position position="258"/>
    </location>
    <ligand>
        <name>sn-glycerol 3-phosphate</name>
        <dbReference type="ChEBI" id="CHEBI:57597"/>
    </ligand>
</feature>
<evidence type="ECO:0000256" key="7">
    <source>
        <dbReference type="ARBA" id="ARBA00023209"/>
    </source>
</evidence>
<dbReference type="NCBIfam" id="NF000942">
    <property type="entry name" value="PRK00094.1-4"/>
    <property type="match status" value="1"/>
</dbReference>
<dbReference type="FunFam" id="1.10.1040.10:FF:000001">
    <property type="entry name" value="Glycerol-3-phosphate dehydrogenase [NAD(P)+]"/>
    <property type="match status" value="1"/>
</dbReference>
<accession>A0A0U5BDX5</accession>
<feature type="binding site" evidence="13">
    <location>
        <position position="246"/>
    </location>
    <ligand>
        <name>sn-glycerol 3-phosphate</name>
        <dbReference type="ChEBI" id="CHEBI:57597"/>
    </ligand>
</feature>
<feature type="binding site" evidence="13">
    <location>
        <position position="281"/>
    </location>
    <ligand>
        <name>NADPH</name>
        <dbReference type="ChEBI" id="CHEBI:57783"/>
    </ligand>
</feature>
<keyword evidence="3 13" id="KW-0521">NADP</keyword>
<keyword evidence="13" id="KW-0547">Nucleotide-binding</keyword>
<dbReference type="PROSITE" id="PS00957">
    <property type="entry name" value="NAD_G3PDH"/>
    <property type="match status" value="1"/>
</dbReference>
<keyword evidence="13" id="KW-0963">Cytoplasm</keyword>
<keyword evidence="7 13" id="KW-0594">Phospholipid biosynthesis</keyword>
<dbReference type="PANTHER" id="PTHR11728">
    <property type="entry name" value="GLYCEROL-3-PHOSPHATE DEHYDROGENASE"/>
    <property type="match status" value="1"/>
</dbReference>
<evidence type="ECO:0000256" key="4">
    <source>
        <dbReference type="ARBA" id="ARBA00023002"/>
    </source>
</evidence>
<evidence type="ECO:0000313" key="16">
    <source>
        <dbReference type="Proteomes" id="UP000217696"/>
    </source>
</evidence>
<keyword evidence="6 13" id="KW-0443">Lipid metabolism</keyword>
<dbReference type="InterPro" id="IPR008927">
    <property type="entry name" value="6-PGluconate_DH-like_C_sf"/>
</dbReference>
<dbReference type="PANTHER" id="PTHR11728:SF1">
    <property type="entry name" value="GLYCEROL-3-PHOSPHATE DEHYDROGENASE [NAD(+)] 2, CHLOROPLASTIC"/>
    <property type="match status" value="1"/>
</dbReference>
<feature type="binding site" evidence="13">
    <location>
        <position position="12"/>
    </location>
    <ligand>
        <name>NADPH</name>
        <dbReference type="ChEBI" id="CHEBI:57783"/>
    </ligand>
</feature>
<organism evidence="15 16">
    <name type="scientific">Aneurinibacillus soli</name>
    <dbReference type="NCBI Taxonomy" id="1500254"/>
    <lineage>
        <taxon>Bacteria</taxon>
        <taxon>Bacillati</taxon>
        <taxon>Bacillota</taxon>
        <taxon>Bacilli</taxon>
        <taxon>Bacillales</taxon>
        <taxon>Paenibacillaceae</taxon>
        <taxon>Aneurinibacillus group</taxon>
        <taxon>Aneurinibacillus</taxon>
    </lineage>
</organism>
<feature type="binding site" evidence="13">
    <location>
        <position position="257"/>
    </location>
    <ligand>
        <name>NADPH</name>
        <dbReference type="ChEBI" id="CHEBI:57783"/>
    </ligand>
</feature>
<feature type="binding site" evidence="13">
    <location>
        <position position="283"/>
    </location>
    <ligand>
        <name>NADPH</name>
        <dbReference type="ChEBI" id="CHEBI:57783"/>
    </ligand>
</feature>
<evidence type="ECO:0000313" key="15">
    <source>
        <dbReference type="EMBL" id="BAU28909.1"/>
    </source>
</evidence>
<dbReference type="GO" id="GO:0006650">
    <property type="term" value="P:glycerophospholipid metabolic process"/>
    <property type="evidence" value="ECO:0007669"/>
    <property type="project" value="UniProtKB-UniRule"/>
</dbReference>
<feature type="binding site" evidence="13">
    <location>
        <position position="50"/>
    </location>
    <ligand>
        <name>NADPH</name>
        <dbReference type="ChEBI" id="CHEBI:57783"/>
    </ligand>
</feature>
<feature type="binding site" evidence="13">
    <location>
        <position position="34"/>
    </location>
    <ligand>
        <name>NADPH</name>
        <dbReference type="ChEBI" id="CHEBI:57783"/>
    </ligand>
</feature>
<feature type="binding site" evidence="13">
    <location>
        <position position="138"/>
    </location>
    <ligand>
        <name>sn-glycerol 3-phosphate</name>
        <dbReference type="ChEBI" id="CHEBI:57597"/>
    </ligand>
</feature>
<evidence type="ECO:0000256" key="5">
    <source>
        <dbReference type="ARBA" id="ARBA00023027"/>
    </source>
</evidence>
<dbReference type="InterPro" id="IPR036291">
    <property type="entry name" value="NAD(P)-bd_dom_sf"/>
</dbReference>
<dbReference type="EMBL" id="AP017312">
    <property type="protein sequence ID" value="BAU28909.1"/>
    <property type="molecule type" value="Genomic_DNA"/>
</dbReference>
<feature type="binding site" evidence="13">
    <location>
        <position position="13"/>
    </location>
    <ligand>
        <name>NADPH</name>
        <dbReference type="ChEBI" id="CHEBI:57783"/>
    </ligand>
</feature>
<dbReference type="Gene3D" id="3.40.50.720">
    <property type="entry name" value="NAD(P)-binding Rossmann-like Domain"/>
    <property type="match status" value="1"/>
</dbReference>
<evidence type="ECO:0000256" key="12">
    <source>
        <dbReference type="ARBA" id="ARBA00080511"/>
    </source>
</evidence>
<dbReference type="PRINTS" id="PR00077">
    <property type="entry name" value="GPDHDRGNASE"/>
</dbReference>
<dbReference type="NCBIfam" id="NF000940">
    <property type="entry name" value="PRK00094.1-2"/>
    <property type="match status" value="1"/>
</dbReference>
<evidence type="ECO:0000256" key="9">
    <source>
        <dbReference type="ARBA" id="ARBA00052716"/>
    </source>
</evidence>
<dbReference type="SUPFAM" id="SSF48179">
    <property type="entry name" value="6-phosphogluconate dehydrogenase C-terminal domain-like"/>
    <property type="match status" value="1"/>
</dbReference>
<keyword evidence="2 13" id="KW-0444">Lipid biosynthesis</keyword>
<dbReference type="GO" id="GO:0008654">
    <property type="term" value="P:phospholipid biosynthetic process"/>
    <property type="evidence" value="ECO:0007669"/>
    <property type="project" value="UniProtKB-KW"/>
</dbReference>
<dbReference type="Pfam" id="PF01210">
    <property type="entry name" value="NAD_Gly3P_dh_N"/>
    <property type="match status" value="1"/>
</dbReference>
<name>A0A0U5BDX5_9BACL</name>
<feature type="binding site" evidence="13">
    <location>
        <position position="257"/>
    </location>
    <ligand>
        <name>sn-glycerol 3-phosphate</name>
        <dbReference type="ChEBI" id="CHEBI:57597"/>
    </ligand>
</feature>
<keyword evidence="5 13" id="KW-0520">NAD</keyword>
<comment type="catalytic activity">
    <reaction evidence="9">
        <text>sn-glycerol 3-phosphate + NADP(+) = dihydroxyacetone phosphate + NADPH + H(+)</text>
        <dbReference type="Rhea" id="RHEA:11096"/>
        <dbReference type="ChEBI" id="CHEBI:15378"/>
        <dbReference type="ChEBI" id="CHEBI:57597"/>
        <dbReference type="ChEBI" id="CHEBI:57642"/>
        <dbReference type="ChEBI" id="CHEBI:57783"/>
        <dbReference type="ChEBI" id="CHEBI:58349"/>
        <dbReference type="EC" id="1.1.1.94"/>
    </reaction>
    <physiologicalReaction direction="right-to-left" evidence="9">
        <dbReference type="Rhea" id="RHEA:11098"/>
    </physiologicalReaction>
</comment>
<dbReference type="Proteomes" id="UP000217696">
    <property type="component" value="Chromosome"/>
</dbReference>
<comment type="similarity">
    <text evidence="1 13 14">Belongs to the NAD-dependent glycerol-3-phosphate dehydrogenase family.</text>
</comment>
<dbReference type="InterPro" id="IPR006109">
    <property type="entry name" value="G3P_DH_NAD-dep_C"/>
</dbReference>
<comment type="catalytic activity">
    <reaction evidence="13">
        <text>sn-glycerol 3-phosphate + NAD(+) = dihydroxyacetone phosphate + NADH + H(+)</text>
        <dbReference type="Rhea" id="RHEA:11092"/>
        <dbReference type="ChEBI" id="CHEBI:15378"/>
        <dbReference type="ChEBI" id="CHEBI:57540"/>
        <dbReference type="ChEBI" id="CHEBI:57597"/>
        <dbReference type="ChEBI" id="CHEBI:57642"/>
        <dbReference type="ChEBI" id="CHEBI:57945"/>
        <dbReference type="EC" id="1.1.1.94"/>
    </reaction>
</comment>
<dbReference type="GO" id="GO:0005975">
    <property type="term" value="P:carbohydrate metabolic process"/>
    <property type="evidence" value="ECO:0007669"/>
    <property type="project" value="InterPro"/>
</dbReference>
<keyword evidence="16" id="KW-1185">Reference proteome</keyword>
<keyword evidence="8 13" id="KW-1208">Phospholipid metabolism</keyword>
<dbReference type="OrthoDB" id="9812273at2"/>
<feature type="binding site" evidence="13">
    <location>
        <position position="107"/>
    </location>
    <ligand>
        <name>NADPH</name>
        <dbReference type="ChEBI" id="CHEBI:57783"/>
    </ligand>
</feature>
<evidence type="ECO:0000256" key="3">
    <source>
        <dbReference type="ARBA" id="ARBA00022857"/>
    </source>
</evidence>
<evidence type="ECO:0000256" key="2">
    <source>
        <dbReference type="ARBA" id="ARBA00022516"/>
    </source>
</evidence>
<evidence type="ECO:0000256" key="10">
    <source>
        <dbReference type="ARBA" id="ARBA00066687"/>
    </source>
</evidence>
<dbReference type="InterPro" id="IPR011128">
    <property type="entry name" value="G3P_DH_NAD-dep_N"/>
</dbReference>
<sequence>MKNRAAVIGAGSFGTALSTVLTENYSDVSLWARRAELADAINKTRTNERYLPGIQLADAITAYSSLAEAVVGCTFVLLVVPSHAMRETVRALAPHLHPDAIVVHATKGMELDTLKRMSEVIAEELPVSFRSRIAVLSGPSHAEEVGTKAPTTVVVAAPDRKVAEVVQDALMTNRFRVYTSPDVIGVEVGGALKNIIALGAGVSDGLQFGDNAKAALLTRGLAEITRIGVKLGANPLTFSGLAGVGDLVVTATSRHSRNWRAGNMLAQGMTPDEIVDQMGMVVEGIKTTKAVNELAKKYEIDMPITRELHALLFEGKEPREAVNHLMGRVRRHETEDMALRYFENQ</sequence>
<dbReference type="Gene3D" id="1.10.1040.10">
    <property type="entry name" value="N-(1-d-carboxylethyl)-l-norvaline Dehydrogenase, domain 2"/>
    <property type="match status" value="1"/>
</dbReference>
<comment type="function">
    <text evidence="13">Catalyzes the reduction of the glycolytic intermediate dihydroxyacetone phosphate (DHAP) to sn-glycerol 3-phosphate (G3P), the key precursor for phospholipid synthesis.</text>
</comment>
<evidence type="ECO:0000256" key="8">
    <source>
        <dbReference type="ARBA" id="ARBA00023264"/>
    </source>
</evidence>
<dbReference type="SUPFAM" id="SSF51735">
    <property type="entry name" value="NAD(P)-binding Rossmann-fold domains"/>
    <property type="match status" value="1"/>
</dbReference>
<feature type="binding site" evidence="13">
    <location>
        <position position="107"/>
    </location>
    <ligand>
        <name>sn-glycerol 3-phosphate</name>
        <dbReference type="ChEBI" id="CHEBI:57597"/>
    </ligand>
</feature>
<dbReference type="GO" id="GO:0051287">
    <property type="term" value="F:NAD binding"/>
    <property type="evidence" value="ECO:0007669"/>
    <property type="project" value="InterPro"/>
</dbReference>
<comment type="pathway">
    <text evidence="13">Membrane lipid metabolism; glycerophospholipid metabolism.</text>
</comment>
<dbReference type="GO" id="GO:0046168">
    <property type="term" value="P:glycerol-3-phosphate catabolic process"/>
    <property type="evidence" value="ECO:0007669"/>
    <property type="project" value="InterPro"/>
</dbReference>
<dbReference type="HAMAP" id="MF_00394">
    <property type="entry name" value="NAD_Glyc3P_dehydrog"/>
    <property type="match status" value="1"/>
</dbReference>
<feature type="active site" description="Proton acceptor" evidence="13">
    <location>
        <position position="193"/>
    </location>
</feature>
<gene>
    <name evidence="13 15" type="primary">gpsA</name>
    <name evidence="15" type="ORF">CB4_03086</name>
</gene>
<dbReference type="GO" id="GO:0141153">
    <property type="term" value="F:glycerol-3-phosphate dehydrogenase (NADP+) activity"/>
    <property type="evidence" value="ECO:0007669"/>
    <property type="project" value="RHEA"/>
</dbReference>
<dbReference type="GO" id="GO:0046167">
    <property type="term" value="P:glycerol-3-phosphate biosynthetic process"/>
    <property type="evidence" value="ECO:0007669"/>
    <property type="project" value="UniProtKB-UniRule"/>
</dbReference>
<dbReference type="EC" id="1.1.1.94" evidence="10 13"/>
<feature type="binding site" evidence="13">
    <location>
        <position position="142"/>
    </location>
    <ligand>
        <name>NADPH</name>
        <dbReference type="ChEBI" id="CHEBI:57783"/>
    </ligand>
</feature>
<dbReference type="NCBIfam" id="NF000941">
    <property type="entry name" value="PRK00094.1-3"/>
    <property type="match status" value="1"/>
</dbReference>
<evidence type="ECO:0000256" key="14">
    <source>
        <dbReference type="RuleBase" id="RU000437"/>
    </source>
</evidence>
<evidence type="ECO:0000256" key="6">
    <source>
        <dbReference type="ARBA" id="ARBA00023098"/>
    </source>
</evidence>
<dbReference type="Pfam" id="PF07479">
    <property type="entry name" value="NAD_Gly3P_dh_C"/>
    <property type="match status" value="1"/>
</dbReference>
<comment type="subcellular location">
    <subcellularLocation>
        <location evidence="13">Cytoplasm</location>
    </subcellularLocation>
</comment>
<dbReference type="UniPathway" id="UPA00940"/>
<evidence type="ECO:0000256" key="13">
    <source>
        <dbReference type="HAMAP-Rule" id="MF_00394"/>
    </source>
</evidence>
<feature type="binding site" evidence="13">
    <location>
        <position position="256"/>
    </location>
    <ligand>
        <name>sn-glycerol 3-phosphate</name>
        <dbReference type="ChEBI" id="CHEBI:57597"/>
    </ligand>
</feature>
<dbReference type="AlphaFoldDB" id="A0A0U5BDX5"/>
<reference evidence="15 16" key="1">
    <citation type="submission" date="2015-12" db="EMBL/GenBank/DDBJ databases">
        <title>Genome sequence of Aneurinibacillus soli.</title>
        <authorList>
            <person name="Lee J.S."/>
            <person name="Lee K.C."/>
            <person name="Kim K.K."/>
            <person name="Lee B.W."/>
        </authorList>
    </citation>
    <scope>NUCLEOTIDE SEQUENCE [LARGE SCALE GENOMIC DNA]</scope>
    <source>
        <strain evidence="15 16">CB4</strain>
    </source>
</reference>
<proteinExistence type="inferred from homology"/>
<keyword evidence="4 13" id="KW-0560">Oxidoreductase</keyword>
<feature type="binding site" evidence="13">
    <location>
        <position position="33"/>
    </location>
    <ligand>
        <name>NADPH</name>
        <dbReference type="ChEBI" id="CHEBI:57783"/>
    </ligand>
</feature>
<dbReference type="GO" id="GO:0141152">
    <property type="term" value="F:glycerol-3-phosphate dehydrogenase (NAD+) activity"/>
    <property type="evidence" value="ECO:0007669"/>
    <property type="project" value="RHEA"/>
</dbReference>
<dbReference type="KEGG" id="asoc:CB4_03086"/>
<evidence type="ECO:0000256" key="1">
    <source>
        <dbReference type="ARBA" id="ARBA00011009"/>
    </source>
</evidence>
<dbReference type="PIRSF" id="PIRSF000114">
    <property type="entry name" value="Glycerol-3-P_dh"/>
    <property type="match status" value="1"/>
</dbReference>
<dbReference type="FunFam" id="3.40.50.720:FF:000019">
    <property type="entry name" value="Glycerol-3-phosphate dehydrogenase [NAD(P)+]"/>
    <property type="match status" value="1"/>
</dbReference>
<evidence type="ECO:0000256" key="11">
    <source>
        <dbReference type="ARBA" id="ARBA00069372"/>
    </source>
</evidence>
<feature type="binding site" evidence="13">
    <location>
        <position position="193"/>
    </location>
    <ligand>
        <name>sn-glycerol 3-phosphate</name>
        <dbReference type="ChEBI" id="CHEBI:57597"/>
    </ligand>
</feature>
<dbReference type="InterPro" id="IPR013328">
    <property type="entry name" value="6PGD_dom2"/>
</dbReference>